<dbReference type="PANTHER" id="PTHR10773:SF19">
    <property type="match status" value="1"/>
</dbReference>
<dbReference type="Proteomes" id="UP001329430">
    <property type="component" value="Chromosome 6"/>
</dbReference>
<name>A0AAN7V5D8_9COLE</name>
<feature type="domain" description="DUF7869" evidence="2">
    <location>
        <begin position="333"/>
        <end position="502"/>
    </location>
</feature>
<feature type="compositionally biased region" description="Polar residues" evidence="1">
    <location>
        <begin position="1"/>
        <end position="14"/>
    </location>
</feature>
<evidence type="ECO:0000256" key="1">
    <source>
        <dbReference type="SAM" id="MobiDB-lite"/>
    </source>
</evidence>
<organism evidence="3 4">
    <name type="scientific">Pyrocoelia pectoralis</name>
    <dbReference type="NCBI Taxonomy" id="417401"/>
    <lineage>
        <taxon>Eukaryota</taxon>
        <taxon>Metazoa</taxon>
        <taxon>Ecdysozoa</taxon>
        <taxon>Arthropoda</taxon>
        <taxon>Hexapoda</taxon>
        <taxon>Insecta</taxon>
        <taxon>Pterygota</taxon>
        <taxon>Neoptera</taxon>
        <taxon>Endopterygota</taxon>
        <taxon>Coleoptera</taxon>
        <taxon>Polyphaga</taxon>
        <taxon>Elateriformia</taxon>
        <taxon>Elateroidea</taxon>
        <taxon>Lampyridae</taxon>
        <taxon>Lampyrinae</taxon>
        <taxon>Pyrocoelia</taxon>
    </lineage>
</organism>
<proteinExistence type="predicted"/>
<dbReference type="InterPro" id="IPR057191">
    <property type="entry name" value="DUF7869"/>
</dbReference>
<evidence type="ECO:0000313" key="4">
    <source>
        <dbReference type="Proteomes" id="UP001329430"/>
    </source>
</evidence>
<evidence type="ECO:0000313" key="3">
    <source>
        <dbReference type="EMBL" id="KAK5642255.1"/>
    </source>
</evidence>
<gene>
    <name evidence="3" type="ORF">RI129_008422</name>
</gene>
<protein>
    <recommendedName>
        <fullName evidence="2">DUF7869 domain-containing protein</fullName>
    </recommendedName>
</protein>
<feature type="region of interest" description="Disordered" evidence="1">
    <location>
        <begin position="1"/>
        <end position="29"/>
    </location>
</feature>
<dbReference type="PANTHER" id="PTHR10773">
    <property type="entry name" value="DNA-DIRECTED RNA POLYMERASES I, II, AND III SUBUNIT RPABC2"/>
    <property type="match status" value="1"/>
</dbReference>
<sequence length="609" mass="71335">MNNDEPTTSGNNNEEPQKKRKGIRHTDKYQRNVIRNSRVKGAKYHNWRGKEVEAKCMGPECKCPMKCFTVVSEQQRQEIFARFYNMDTKTEQDIYLQGQIAIKEVARRRKRKENAKDRLRAYEHYITINQVRKKVCEAAFLSIHAVGRERLKRIKRLLISGEVPKDKRGTNAKANVVGPEIREIISNHIKSFPVKGSHYSGKEYRYLDARLNVKIMYQLFKVKYPKSDVKYSYYLKFFHENFQLHFGRPQVDTCNVCEELNVKIKSPKLGEPAKRAAVAEKVVHCRRSKKFYTALQNSAVQCKERNDLVALSLDYMQNMQLPEIPVQDLFYLTQLSVSVFCIYNLGTKKAMFYLYHEGVAAKSPNEICSLLMDYIQNYIGPEVKELHLFSDNCPGQNKNHCVTRMSLALTDTGRFNKIQHFFPIRGHSFLPCDRAFGLVKRNLKKFDRIYDLHKYTEIIAMASAQHAFTIKEIQTEDIKNFKDWWQNYYKSTSVSTETQSFSRNARVHFTISKFHHFVYTSETPGTIQANEYINGFAWHTFNLAHPKKKHECVKFPAELAYSERLPILESKIEHLKTLLRWVEEPYKPFFEDIIANSTTKTRKVTSKQQ</sequence>
<dbReference type="AlphaFoldDB" id="A0AAN7V5D8"/>
<dbReference type="EMBL" id="JAVRBK010000006">
    <property type="protein sequence ID" value="KAK5642255.1"/>
    <property type="molecule type" value="Genomic_DNA"/>
</dbReference>
<comment type="caution">
    <text evidence="3">The sequence shown here is derived from an EMBL/GenBank/DDBJ whole genome shotgun (WGS) entry which is preliminary data.</text>
</comment>
<evidence type="ECO:0000259" key="2">
    <source>
        <dbReference type="Pfam" id="PF25273"/>
    </source>
</evidence>
<keyword evidence="4" id="KW-1185">Reference proteome</keyword>
<reference evidence="3 4" key="1">
    <citation type="journal article" date="2024" name="Insects">
        <title>An Improved Chromosome-Level Genome Assembly of the Firefly Pyrocoelia pectoralis.</title>
        <authorList>
            <person name="Fu X."/>
            <person name="Meyer-Rochow V.B."/>
            <person name="Ballantyne L."/>
            <person name="Zhu X."/>
        </authorList>
    </citation>
    <scope>NUCLEOTIDE SEQUENCE [LARGE SCALE GENOMIC DNA]</scope>
    <source>
        <strain evidence="3">XCY_ONT2</strain>
    </source>
</reference>
<accession>A0AAN7V5D8</accession>
<dbReference type="Pfam" id="PF25273">
    <property type="entry name" value="DUF7869"/>
    <property type="match status" value="1"/>
</dbReference>